<dbReference type="PANTHER" id="PTHR42776:SF28">
    <property type="entry name" value="GLUTAMYL ENDOPEPTIDASE, CHLOROPLASTIC-RELATED"/>
    <property type="match status" value="1"/>
</dbReference>
<dbReference type="SUPFAM" id="SSF82171">
    <property type="entry name" value="DPP6 N-terminal domain-like"/>
    <property type="match status" value="1"/>
</dbReference>
<comment type="caution">
    <text evidence="4">The sequence shown here is derived from an EMBL/GenBank/DDBJ whole genome shotgun (WGS) entry which is preliminary data.</text>
</comment>
<keyword evidence="1" id="KW-0378">Hydrolase</keyword>
<evidence type="ECO:0000313" key="5">
    <source>
        <dbReference type="Proteomes" id="UP000245627"/>
    </source>
</evidence>
<keyword evidence="5" id="KW-1185">Reference proteome</keyword>
<sequence>MHKISLLPLFLVVSGVFQSQAQENLTYQKPPAEILELLEAKNTPAVQFNRQGDKMLLLERPDFITIEDAAQPIIGLAGLRINPSNSTSIGGVSYAGIQLQDLKSNEVHDITGLPTNPRISNLQFNADETKLAFLNAATDGVSLWVIDLATYQAQRVGDFFVNDIMGASAFWKDNSSLYVLRIPERGAAPTASLTPTGPVVQENLGKAAPSRTYQNLLRNESDVRLFDYYLQAQLAEVQLDGQVKDIAAPAIYRNVSKSPDGKYLMATTIKKPYSYLVSVGSFPYQIDILDQSGAVVKALYTAPLAESVPLGFDSTVPGYRSFAWRADQPATVYWANALDEGNSRTEVPFRDEVLQLAAPFTAAPVQFAKTTLRYGGITWFANDYAVLSERWRANRRVKNSLISSKDGQEIKVIEERSSEDAYADPGRFVLTDNDFHRSVILTDKGKTPIVFTTSDGASPEGDRPFLLKWNLMSGQKDTLFRSRGEWYESPVSFKNDGTLIISRESQTEVPNYQRVALKSRKMTPITHFTNPYPSFEGVQKQQLSYPRKDGLNLTGTLYLPKGYQKSDGPLPLLMWAYPREFKTADAASQVKGSPYRFTRISWGSPIYWVNRGYAILDNADMPIVGEGTAEPNDTFVPQLQANAEAAINYLSDAGYVDRKRVGVGGHSYGAFMTANLLAHTDLFAAGLARSGAYNRTFTPFGFQAEERTYWQAPEVYKTMSPFSYADKIKTPILFIHGMDDENSGTFPIQSERFYNAIKGHGGTTRLVFLPKEFHGYRAKESIMHTLWEMDQWLEKYVKNKK</sequence>
<dbReference type="Gene3D" id="3.40.50.1820">
    <property type="entry name" value="alpha/beta hydrolase"/>
    <property type="match status" value="1"/>
</dbReference>
<evidence type="ECO:0000313" key="4">
    <source>
        <dbReference type="EMBL" id="PVH24744.1"/>
    </source>
</evidence>
<evidence type="ECO:0000256" key="2">
    <source>
        <dbReference type="SAM" id="SignalP"/>
    </source>
</evidence>
<accession>A0A2T8HH35</accession>
<reference evidence="4 5" key="1">
    <citation type="submission" date="2018-04" db="EMBL/GenBank/DDBJ databases">
        <title>Sphingobacterium cortibacter sp. nov.</title>
        <authorList>
            <person name="Li Y."/>
        </authorList>
    </citation>
    <scope>NUCLEOTIDE SEQUENCE [LARGE SCALE GENOMIC DNA]</scope>
    <source>
        <strain evidence="4 5">2c-3</strain>
    </source>
</reference>
<dbReference type="SUPFAM" id="SSF53474">
    <property type="entry name" value="alpha/beta-Hydrolases"/>
    <property type="match status" value="1"/>
</dbReference>
<dbReference type="RefSeq" id="WP_116776127.1">
    <property type="nucleotide sequence ID" value="NZ_QDKG01000004.1"/>
</dbReference>
<evidence type="ECO:0000259" key="3">
    <source>
        <dbReference type="Pfam" id="PF00326"/>
    </source>
</evidence>
<evidence type="ECO:0000256" key="1">
    <source>
        <dbReference type="ARBA" id="ARBA00022801"/>
    </source>
</evidence>
<dbReference type="AlphaFoldDB" id="A0A2T8HH35"/>
<feature type="signal peptide" evidence="2">
    <location>
        <begin position="1"/>
        <end position="21"/>
    </location>
</feature>
<feature type="domain" description="Peptidase S9 prolyl oligopeptidase catalytic" evidence="3">
    <location>
        <begin position="645"/>
        <end position="799"/>
    </location>
</feature>
<dbReference type="GO" id="GO:0006508">
    <property type="term" value="P:proteolysis"/>
    <property type="evidence" value="ECO:0007669"/>
    <property type="project" value="InterPro"/>
</dbReference>
<dbReference type="InterPro" id="IPR001375">
    <property type="entry name" value="Peptidase_S9_cat"/>
</dbReference>
<dbReference type="EMBL" id="QDKG01000004">
    <property type="protein sequence ID" value="PVH24744.1"/>
    <property type="molecule type" value="Genomic_DNA"/>
</dbReference>
<dbReference type="InterPro" id="IPR029058">
    <property type="entry name" value="AB_hydrolase_fold"/>
</dbReference>
<dbReference type="PANTHER" id="PTHR42776">
    <property type="entry name" value="SERINE PEPTIDASE S9 FAMILY MEMBER"/>
    <property type="match status" value="1"/>
</dbReference>
<proteinExistence type="predicted"/>
<dbReference type="Pfam" id="PF00326">
    <property type="entry name" value="Peptidase_S9"/>
    <property type="match status" value="1"/>
</dbReference>
<keyword evidence="2" id="KW-0732">Signal</keyword>
<dbReference type="OrthoDB" id="6388416at2"/>
<dbReference type="Proteomes" id="UP000245627">
    <property type="component" value="Unassembled WGS sequence"/>
</dbReference>
<protein>
    <submittedName>
        <fullName evidence="4">S9 family peptidase</fullName>
    </submittedName>
</protein>
<gene>
    <name evidence="4" type="ORF">DC487_11500</name>
</gene>
<dbReference type="GO" id="GO:0004252">
    <property type="term" value="F:serine-type endopeptidase activity"/>
    <property type="evidence" value="ECO:0007669"/>
    <property type="project" value="TreeGrafter"/>
</dbReference>
<feature type="chain" id="PRO_5015669304" evidence="2">
    <location>
        <begin position="22"/>
        <end position="801"/>
    </location>
</feature>
<organism evidence="4 5">
    <name type="scientific">Sphingobacterium corticibacter</name>
    <dbReference type="NCBI Taxonomy" id="2171749"/>
    <lineage>
        <taxon>Bacteria</taxon>
        <taxon>Pseudomonadati</taxon>
        <taxon>Bacteroidota</taxon>
        <taxon>Sphingobacteriia</taxon>
        <taxon>Sphingobacteriales</taxon>
        <taxon>Sphingobacteriaceae</taxon>
        <taxon>Sphingobacterium</taxon>
    </lineage>
</organism>
<name>A0A2T8HH35_9SPHI</name>